<evidence type="ECO:0000256" key="7">
    <source>
        <dbReference type="ARBA" id="ARBA00023157"/>
    </source>
</evidence>
<keyword evidence="11" id="KW-0645">Protease</keyword>
<accession>A0A5S4GFM6</accession>
<dbReference type="GO" id="GO:0008233">
    <property type="term" value="F:peptidase activity"/>
    <property type="evidence" value="ECO:0007669"/>
    <property type="project" value="UniProtKB-KW"/>
</dbReference>
<evidence type="ECO:0000256" key="5">
    <source>
        <dbReference type="ARBA" id="ARBA00022690"/>
    </source>
</evidence>
<comment type="subunit">
    <text evidence="3">Homodimer.</text>
</comment>
<proteinExistence type="inferred from homology"/>
<dbReference type="InterPro" id="IPR000691">
    <property type="entry name" value="Prot_inh_I16_SSI"/>
</dbReference>
<evidence type="ECO:0000313" key="12">
    <source>
        <dbReference type="Proteomes" id="UP000306628"/>
    </source>
</evidence>
<feature type="domain" description="Subtilisin inhibitor" evidence="10">
    <location>
        <begin position="37"/>
        <end position="113"/>
    </location>
</feature>
<dbReference type="PRINTS" id="PR00294">
    <property type="entry name" value="SSBTLNINHBTR"/>
</dbReference>
<keyword evidence="6 8" id="KW-0722">Serine protease inhibitor</keyword>
<gene>
    <name evidence="11" type="ORF">ETD85_26110</name>
</gene>
<dbReference type="OrthoDB" id="3542626at2"/>
<keyword evidence="11" id="KW-0378">Hydrolase</keyword>
<dbReference type="GO" id="GO:0005576">
    <property type="term" value="C:extracellular region"/>
    <property type="evidence" value="ECO:0007669"/>
    <property type="project" value="UniProtKB-SubCell"/>
</dbReference>
<reference evidence="11 12" key="1">
    <citation type="submission" date="2019-05" db="EMBL/GenBank/DDBJ databases">
        <title>Draft genome sequence of Nonomuraea zeae DSM 100528.</title>
        <authorList>
            <person name="Saricaoglu S."/>
            <person name="Isik K."/>
        </authorList>
    </citation>
    <scope>NUCLEOTIDE SEQUENCE [LARGE SCALE GENOMIC DNA]</scope>
    <source>
        <strain evidence="11 12">DSM 100528</strain>
    </source>
</reference>
<dbReference type="InterPro" id="IPR036819">
    <property type="entry name" value="Subtilisin_inhibitor-like_sf"/>
</dbReference>
<comment type="subcellular location">
    <subcellularLocation>
        <location evidence="1">Secreted</location>
    </subcellularLocation>
</comment>
<evidence type="ECO:0000256" key="6">
    <source>
        <dbReference type="ARBA" id="ARBA00022900"/>
    </source>
</evidence>
<evidence type="ECO:0000256" key="1">
    <source>
        <dbReference type="ARBA" id="ARBA00004613"/>
    </source>
</evidence>
<evidence type="ECO:0000259" key="10">
    <source>
        <dbReference type="Pfam" id="PF00720"/>
    </source>
</evidence>
<feature type="chain" id="PRO_5024377357" evidence="9">
    <location>
        <begin position="25"/>
        <end position="127"/>
    </location>
</feature>
<comment type="caution">
    <text evidence="11">The sequence shown here is derived from an EMBL/GenBank/DDBJ whole genome shotgun (WGS) entry which is preliminary data.</text>
</comment>
<evidence type="ECO:0000256" key="9">
    <source>
        <dbReference type="SAM" id="SignalP"/>
    </source>
</evidence>
<keyword evidence="9" id="KW-0732">Signal</keyword>
<comment type="similarity">
    <text evidence="2 8">Belongs to the protease inhibitor I16 (SSI) family.</text>
</comment>
<dbReference type="AlphaFoldDB" id="A0A5S4GFM6"/>
<keyword evidence="7" id="KW-1015">Disulfide bond</keyword>
<dbReference type="Pfam" id="PF00720">
    <property type="entry name" value="SSI"/>
    <property type="match status" value="1"/>
</dbReference>
<dbReference type="RefSeq" id="WP_138692424.1">
    <property type="nucleotide sequence ID" value="NZ_JBHSAZ010000016.1"/>
</dbReference>
<protein>
    <submittedName>
        <fullName evidence="11">Serine protease</fullName>
    </submittedName>
</protein>
<evidence type="ECO:0000313" key="11">
    <source>
        <dbReference type="EMBL" id="TMR31321.1"/>
    </source>
</evidence>
<dbReference type="InterPro" id="IPR023549">
    <property type="entry name" value="Subtilisin_inhibitor"/>
</dbReference>
<dbReference type="GO" id="GO:0006508">
    <property type="term" value="P:proteolysis"/>
    <property type="evidence" value="ECO:0007669"/>
    <property type="project" value="UniProtKB-KW"/>
</dbReference>
<keyword evidence="12" id="KW-1185">Reference proteome</keyword>
<feature type="signal peptide" evidence="9">
    <location>
        <begin position="1"/>
        <end position="24"/>
    </location>
</feature>
<evidence type="ECO:0000256" key="8">
    <source>
        <dbReference type="RuleBase" id="RU003471"/>
    </source>
</evidence>
<keyword evidence="4" id="KW-0964">Secreted</keyword>
<evidence type="ECO:0000256" key="3">
    <source>
        <dbReference type="ARBA" id="ARBA00011738"/>
    </source>
</evidence>
<evidence type="ECO:0000256" key="4">
    <source>
        <dbReference type="ARBA" id="ARBA00022525"/>
    </source>
</evidence>
<dbReference type="SUPFAM" id="SSF55399">
    <property type="entry name" value="Subtilisin inhibitor"/>
    <property type="match status" value="1"/>
</dbReference>
<dbReference type="GO" id="GO:0004867">
    <property type="term" value="F:serine-type endopeptidase inhibitor activity"/>
    <property type="evidence" value="ECO:0007669"/>
    <property type="project" value="UniProtKB-KW"/>
</dbReference>
<evidence type="ECO:0000256" key="2">
    <source>
        <dbReference type="ARBA" id="ARBA00010472"/>
    </source>
</evidence>
<dbReference type="Proteomes" id="UP000306628">
    <property type="component" value="Unassembled WGS sequence"/>
</dbReference>
<name>A0A5S4GFM6_9ACTN</name>
<organism evidence="11 12">
    <name type="scientific">Nonomuraea zeae</name>
    <dbReference type="NCBI Taxonomy" id="1642303"/>
    <lineage>
        <taxon>Bacteria</taxon>
        <taxon>Bacillati</taxon>
        <taxon>Actinomycetota</taxon>
        <taxon>Actinomycetes</taxon>
        <taxon>Streptosporangiales</taxon>
        <taxon>Streptosporangiaceae</taxon>
        <taxon>Nonomuraea</taxon>
    </lineage>
</organism>
<keyword evidence="5 8" id="KW-0646">Protease inhibitor</keyword>
<dbReference type="Gene3D" id="3.30.350.10">
    <property type="entry name" value="Subtilisin inhibitor-like"/>
    <property type="match status" value="1"/>
</dbReference>
<dbReference type="EMBL" id="VCKX01000085">
    <property type="protein sequence ID" value="TMR31321.1"/>
    <property type="molecule type" value="Genomic_DNA"/>
</dbReference>
<sequence>MMRAVGTIALCGAFLLGASSPATAAPDPKVQLKIVDAAKGGPTKTVWLHCAPVGGTHPNAKAACRLLEKVNGEPGRLNVSPKAACTQEVKPHAVAVIGRWHGKVVHWAKVFHNSCQVRAATGAVLAI</sequence>